<dbReference type="EMBL" id="AFYH01018411">
    <property type="status" value="NOT_ANNOTATED_CDS"/>
    <property type="molecule type" value="Genomic_DNA"/>
</dbReference>
<dbReference type="GeneTree" id="ENSGT00940000158003"/>
<name>H3B842_LATCH</name>
<protein>
    <recommendedName>
        <fullName evidence="5">F-box and WD repeat domain containing 10</fullName>
    </recommendedName>
</protein>
<dbReference type="InParanoid" id="H3B842"/>
<dbReference type="EMBL" id="AFYH01018415">
    <property type="status" value="NOT_ANNOTATED_CDS"/>
    <property type="molecule type" value="Genomic_DNA"/>
</dbReference>
<dbReference type="AlphaFoldDB" id="H3B842"/>
<dbReference type="Proteomes" id="UP000008672">
    <property type="component" value="Unassembled WGS sequence"/>
</dbReference>
<keyword evidence="4" id="KW-1185">Reference proteome</keyword>
<feature type="repeat" description="WD" evidence="1">
    <location>
        <begin position="605"/>
        <end position="636"/>
    </location>
</feature>
<reference evidence="3" key="2">
    <citation type="submission" date="2025-08" db="UniProtKB">
        <authorList>
            <consortium name="Ensembl"/>
        </authorList>
    </citation>
    <scope>IDENTIFICATION</scope>
</reference>
<dbReference type="EMBL" id="AFYH01018418">
    <property type="status" value="NOT_ANNOTATED_CDS"/>
    <property type="molecule type" value="Genomic_DNA"/>
</dbReference>
<feature type="repeat" description="WD" evidence="1">
    <location>
        <begin position="526"/>
        <end position="565"/>
    </location>
</feature>
<dbReference type="STRING" id="7897.ENSLACP00000018063"/>
<feature type="compositionally biased region" description="Polar residues" evidence="2">
    <location>
        <begin position="776"/>
        <end position="786"/>
    </location>
</feature>
<dbReference type="PANTHER" id="PTHR19872">
    <property type="entry name" value="UBIQUITIN LIGASE SPECIFICITY FACTOR/HREP PROTEIN"/>
    <property type="match status" value="1"/>
</dbReference>
<evidence type="ECO:0000313" key="3">
    <source>
        <dbReference type="Ensembl" id="ENSLACP00000018063.1"/>
    </source>
</evidence>
<dbReference type="Pfam" id="PF00400">
    <property type="entry name" value="WD40"/>
    <property type="match status" value="4"/>
</dbReference>
<dbReference type="SUPFAM" id="SSF50978">
    <property type="entry name" value="WD40 repeat-like"/>
    <property type="match status" value="1"/>
</dbReference>
<dbReference type="PROSITE" id="PS50082">
    <property type="entry name" value="WD_REPEATS_2"/>
    <property type="match status" value="3"/>
</dbReference>
<dbReference type="EMBL" id="AFYH01018413">
    <property type="status" value="NOT_ANNOTATED_CDS"/>
    <property type="molecule type" value="Genomic_DNA"/>
</dbReference>
<dbReference type="InterPro" id="IPR051075">
    <property type="entry name" value="SCF_subunit_WD-repeat"/>
</dbReference>
<evidence type="ECO:0000313" key="4">
    <source>
        <dbReference type="Proteomes" id="UP000008672"/>
    </source>
</evidence>
<feature type="region of interest" description="Disordered" evidence="2">
    <location>
        <begin position="943"/>
        <end position="972"/>
    </location>
</feature>
<dbReference type="InterPro" id="IPR001680">
    <property type="entry name" value="WD40_rpt"/>
</dbReference>
<dbReference type="Gene3D" id="2.130.10.10">
    <property type="entry name" value="YVTN repeat-like/Quinoprotein amine dehydrogenase"/>
    <property type="match status" value="1"/>
</dbReference>
<feature type="compositionally biased region" description="Basic and acidic residues" evidence="2">
    <location>
        <begin position="787"/>
        <end position="799"/>
    </location>
</feature>
<dbReference type="eggNOG" id="KOG0274">
    <property type="taxonomic scope" value="Eukaryota"/>
</dbReference>
<reference evidence="4" key="1">
    <citation type="submission" date="2011-08" db="EMBL/GenBank/DDBJ databases">
        <title>The draft genome of Latimeria chalumnae.</title>
        <authorList>
            <person name="Di Palma F."/>
            <person name="Alfoldi J."/>
            <person name="Johnson J."/>
            <person name="Berlin A."/>
            <person name="Gnerre S."/>
            <person name="Jaffe D."/>
            <person name="MacCallum I."/>
            <person name="Young S."/>
            <person name="Walker B.J."/>
            <person name="Lander E."/>
            <person name="Lindblad-Toh K."/>
        </authorList>
    </citation>
    <scope>NUCLEOTIDE SEQUENCE [LARGE SCALE GENOMIC DNA]</scope>
    <source>
        <strain evidence="4">Wild caught</strain>
    </source>
</reference>
<keyword evidence="1" id="KW-0853">WD repeat</keyword>
<evidence type="ECO:0000256" key="1">
    <source>
        <dbReference type="PROSITE-ProRule" id="PRU00221"/>
    </source>
</evidence>
<dbReference type="PROSITE" id="PS50294">
    <property type="entry name" value="WD_REPEATS_REGION"/>
    <property type="match status" value="1"/>
</dbReference>
<feature type="repeat" description="WD" evidence="1">
    <location>
        <begin position="484"/>
        <end position="525"/>
    </location>
</feature>
<reference evidence="3" key="3">
    <citation type="submission" date="2025-09" db="UniProtKB">
        <authorList>
            <consortium name="Ensembl"/>
        </authorList>
    </citation>
    <scope>IDENTIFICATION</scope>
</reference>
<evidence type="ECO:0008006" key="5">
    <source>
        <dbReference type="Google" id="ProtNLM"/>
    </source>
</evidence>
<dbReference type="InterPro" id="IPR015943">
    <property type="entry name" value="WD40/YVTN_repeat-like_dom_sf"/>
</dbReference>
<dbReference type="HOGENOM" id="CLU_011071_0_0_1"/>
<dbReference type="SMART" id="SM00320">
    <property type="entry name" value="WD40"/>
    <property type="match status" value="5"/>
</dbReference>
<dbReference type="FunCoup" id="H3B842">
    <property type="interactions" value="5"/>
</dbReference>
<dbReference type="EMBL" id="AFYH01018417">
    <property type="status" value="NOT_ANNOTATED_CDS"/>
    <property type="molecule type" value="Genomic_DNA"/>
</dbReference>
<dbReference type="EMBL" id="AFYH01018412">
    <property type="status" value="NOT_ANNOTATED_CDS"/>
    <property type="molecule type" value="Genomic_DNA"/>
</dbReference>
<accession>H3B842</accession>
<dbReference type="Bgee" id="ENSLACG00000015915">
    <property type="expression patterns" value="Expressed in muscle tissue and 1 other cell type or tissue"/>
</dbReference>
<evidence type="ECO:0000256" key="2">
    <source>
        <dbReference type="SAM" id="MobiDB-lite"/>
    </source>
</evidence>
<dbReference type="PANTHER" id="PTHR19872:SF7">
    <property type="entry name" value="F-BOX AND WD REPEAT DOMAIN CONTAINING PROTEIN 10B-RELATED"/>
    <property type="match status" value="1"/>
</dbReference>
<feature type="region of interest" description="Disordered" evidence="2">
    <location>
        <begin position="763"/>
        <end position="828"/>
    </location>
</feature>
<dbReference type="InterPro" id="IPR036322">
    <property type="entry name" value="WD40_repeat_dom_sf"/>
</dbReference>
<dbReference type="Ensembl" id="ENSLACT00000018194.1">
    <property type="protein sequence ID" value="ENSLACP00000018063.1"/>
    <property type="gene ID" value="ENSLACG00000015915.1"/>
</dbReference>
<dbReference type="OMA" id="QKCETCI"/>
<organism evidence="3 4">
    <name type="scientific">Latimeria chalumnae</name>
    <name type="common">Coelacanth</name>
    <dbReference type="NCBI Taxonomy" id="7897"/>
    <lineage>
        <taxon>Eukaryota</taxon>
        <taxon>Metazoa</taxon>
        <taxon>Chordata</taxon>
        <taxon>Craniata</taxon>
        <taxon>Vertebrata</taxon>
        <taxon>Euteleostomi</taxon>
        <taxon>Coelacanthiformes</taxon>
        <taxon>Coelacanthidae</taxon>
        <taxon>Latimeria</taxon>
    </lineage>
</organism>
<proteinExistence type="predicted"/>
<feature type="compositionally biased region" description="Basic and acidic residues" evidence="2">
    <location>
        <begin position="946"/>
        <end position="956"/>
    </location>
</feature>
<dbReference type="EMBL" id="AFYH01018416">
    <property type="status" value="NOT_ANNOTATED_CDS"/>
    <property type="molecule type" value="Genomic_DNA"/>
</dbReference>
<sequence length="1074" mass="120931">MKDHSGQGDFFRLKADFAEVLRCVDGDSRLPVCGVCENCLLASKLSWTKEWFVRAGEQSKRRFVLGITRRIHSPDLLEKLEHVLQPTLGKDFTYSRSSVNPSLLQDLSRCSSDRALDKKFLNKEMAETWEWFTQGTEWTKANYALGLFQLCNAQILHVIGNLIRVLLVRERSAHPKEAKVLCFSLLSRFAANMHEINTVYERKAKETSVPINWALLTDFRLNLLCADEGEWRGGIESILRSNVPFAQKSNAREDSISQCITLAKHRPIRSLLSALLSNNRDTLSVVSVTITKYVYSQEGRYMGVLTSLPELCDKSVTNMLVLHEGFLDAHCLNRCQHVSKHWCFLIRQMQREGRTQKVIQNEAMVLQGTSPKGVTPAYAKVCDIPVPKVTADGEVIPLGTARPGLTTRKENNLAAAYSGLQTERVRMEERNIYCGHYNVLVLSEEYDNNRVIHYSGGNLVAVGSSDRKARFLDVTKMKKVPTVIHGHAGSIRVVRICEQRGFILTGSFDLSIRCWKIKTGACMRIFRGHTGTIRCLELHENRLVSGARDCWVKVWHKISGQCLRACWSPDNPSPTTIRSNVSVALCRRAGVAIMALPLSNCFLALEGHHASVTCLSFDQWHLISGSVDGYVMAWSMLGKCQKCLGTFRHPKTVLCLKLLYLRVISGCGDGKIRIFSLLSGEYLRVLRANSQSEPILSFSIVDNRIVMNSPSSILVFQFEEVKWDYALKGEQEVVPKERGNEKHAHASFDLLFYTNHQLHSTVARPAGGGSLEPMYPTSSPPASRASNESERELESEHMHSTPRSALAASEQDTLQRIKKRGPHRSVTPDQILLAVGTIQHSQKSEEISSNMEHNMKVRDAWGPPISPPEPTGSAAVAKTQKQQKVENQHPTSALRSPGAPLEITKIITPFEVKQLELNQRCSLHGQKVSSTIPKPVIVRPRSLESCGEKTTLEGRNRRPLTAAGQKTSQEPIQSTRMLMRSASEILHRRSRPEFSPELDPYRNHTDFCLRTPKQQEEYERKWAFHYNMTHKVVTRSKDQESKKAWLMKIKGLPIDEFTKEGKVAAPELGPNVYI</sequence>
<dbReference type="EMBL" id="AFYH01018414">
    <property type="status" value="NOT_ANNOTATED_CDS"/>
    <property type="molecule type" value="Genomic_DNA"/>
</dbReference>